<keyword evidence="9 12" id="KW-0472">Membrane</keyword>
<evidence type="ECO:0000256" key="10">
    <source>
        <dbReference type="ARBA" id="ARBA00023201"/>
    </source>
</evidence>
<evidence type="ECO:0000313" key="14">
    <source>
        <dbReference type="EMBL" id="SJN11064.1"/>
    </source>
</evidence>
<feature type="transmembrane region" description="Helical" evidence="12">
    <location>
        <begin position="130"/>
        <end position="152"/>
    </location>
</feature>
<dbReference type="InterPro" id="IPR018422">
    <property type="entry name" value="Cation/H_exchanger_CPA1"/>
</dbReference>
<feature type="transmembrane region" description="Helical" evidence="12">
    <location>
        <begin position="280"/>
        <end position="302"/>
    </location>
</feature>
<comment type="caution">
    <text evidence="14">The sequence shown here is derived from an EMBL/GenBank/DDBJ whole genome shotgun (WGS) entry which is preliminary data.</text>
</comment>
<dbReference type="GO" id="GO:0005886">
    <property type="term" value="C:plasma membrane"/>
    <property type="evidence" value="ECO:0007669"/>
    <property type="project" value="UniProtKB-SubCell"/>
</dbReference>
<feature type="transmembrane region" description="Helical" evidence="12">
    <location>
        <begin position="172"/>
        <end position="189"/>
    </location>
</feature>
<evidence type="ECO:0000256" key="1">
    <source>
        <dbReference type="ARBA" id="ARBA00004651"/>
    </source>
</evidence>
<evidence type="ECO:0000256" key="4">
    <source>
        <dbReference type="ARBA" id="ARBA00022475"/>
    </source>
</evidence>
<protein>
    <submittedName>
        <fullName evidence="14">Na+/H+ antiporter</fullName>
    </submittedName>
</protein>
<dbReference type="RefSeq" id="WP_087106789.1">
    <property type="nucleotide sequence ID" value="NZ_FUKM01000017.1"/>
</dbReference>
<keyword evidence="5 12" id="KW-0812">Transmembrane</keyword>
<evidence type="ECO:0000256" key="11">
    <source>
        <dbReference type="SAM" id="MobiDB-lite"/>
    </source>
</evidence>
<dbReference type="Proteomes" id="UP000196331">
    <property type="component" value="Unassembled WGS sequence"/>
</dbReference>
<evidence type="ECO:0000256" key="3">
    <source>
        <dbReference type="ARBA" id="ARBA00022449"/>
    </source>
</evidence>
<keyword evidence="10" id="KW-0739">Sodium transport</keyword>
<dbReference type="PANTHER" id="PTHR10110">
    <property type="entry name" value="SODIUM/HYDROGEN EXCHANGER"/>
    <property type="match status" value="1"/>
</dbReference>
<name>A0A1R4HUM9_9GAMM</name>
<dbReference type="GO" id="GO:0098719">
    <property type="term" value="P:sodium ion import across plasma membrane"/>
    <property type="evidence" value="ECO:0007669"/>
    <property type="project" value="TreeGrafter"/>
</dbReference>
<dbReference type="Gene3D" id="6.10.140.1330">
    <property type="match status" value="1"/>
</dbReference>
<dbReference type="PANTHER" id="PTHR10110:SF86">
    <property type="entry name" value="SODIUM_HYDROGEN EXCHANGER 7"/>
    <property type="match status" value="1"/>
</dbReference>
<keyword evidence="6 12" id="KW-1133">Transmembrane helix</keyword>
<evidence type="ECO:0000259" key="13">
    <source>
        <dbReference type="Pfam" id="PF00999"/>
    </source>
</evidence>
<sequence length="729" mass="79554">METLYKVLLLGSLMLIIIALVQRLSARTAFPEATLLALTGITLGLSYATLSTLWPAIDLFDPLLSASLPAEIYLWIFLPPLLFQAALSVDVREMVPDAAPILLLAVVAVFVATGMVGLSIWLLGAAALPVGLLLGAVIATTDPSAVIAIFRSVGAPPRLIRLVEGESLLNDAAAIAIVSVLLASLTDHVPTTALQVAGMLALSLGGGLILGAIIGRIGAEALALIGNDGKAQIAITLSLPYPTYLLGESFGVSGVVAVVAAGLVLNGLGRTRTSPANWEYLQLLWVQIASVAGAMVFLLAMLQVPKMLEGMTLAWLPLLVTIILATLLARLIVLFGFLPLLNRLKLSTPISASYKLAITWGGLRGAVTLVLALGVAEQTALSADVRHFVAILATGFVLFSLLVNGTSLQAVIRKLKLDKLNPYDKALQQQAIHLSTIEVESAVQRTAQNFNIDPSITDDVIAKFRRDMAIETAPFELDQALPERDRMAIALVTLAVRERDLIPRYGNGVTSIHNLDTMMRASGRTIDAARSEGRIGYNRETRKITSHTRGVKLCTFLHQHMGIRWPLTRLLSNRFELLICHRAVLEELRHYTTQRLTPLFGQRMAELLDEVLNVRISAVDQAIRETEAKFGRHAYQLEQRMLRLYALRRSAESMEEMVEDRLISQEVFDDIQRGLHRIWHKATERPSLSGHDYEPSPKPPHKLTDKPPGKSHSPPNVMPPDKQPQKDNE</sequence>
<dbReference type="GO" id="GO:0015385">
    <property type="term" value="F:sodium:proton antiporter activity"/>
    <property type="evidence" value="ECO:0007669"/>
    <property type="project" value="InterPro"/>
</dbReference>
<keyword evidence="3" id="KW-0050">Antiport</keyword>
<dbReference type="AlphaFoldDB" id="A0A1R4HUM9"/>
<feature type="transmembrane region" description="Helical" evidence="12">
    <location>
        <begin position="314"/>
        <end position="341"/>
    </location>
</feature>
<proteinExistence type="predicted"/>
<evidence type="ECO:0000313" key="15">
    <source>
        <dbReference type="Proteomes" id="UP000196331"/>
    </source>
</evidence>
<evidence type="ECO:0000256" key="2">
    <source>
        <dbReference type="ARBA" id="ARBA00022448"/>
    </source>
</evidence>
<feature type="region of interest" description="Disordered" evidence="11">
    <location>
        <begin position="682"/>
        <end position="729"/>
    </location>
</feature>
<accession>A0A1R4HUM9</accession>
<feature type="transmembrane region" description="Helical" evidence="12">
    <location>
        <begin position="101"/>
        <end position="123"/>
    </location>
</feature>
<gene>
    <name evidence="14" type="ORF">CZ787_05090</name>
</gene>
<evidence type="ECO:0000256" key="5">
    <source>
        <dbReference type="ARBA" id="ARBA00022692"/>
    </source>
</evidence>
<keyword evidence="2" id="KW-0813">Transport</keyword>
<feature type="domain" description="Cation/H+ exchanger transmembrane" evidence="13">
    <location>
        <begin position="17"/>
        <end position="413"/>
    </location>
</feature>
<dbReference type="InterPro" id="IPR006153">
    <property type="entry name" value="Cation/H_exchanger_TM"/>
</dbReference>
<feature type="transmembrane region" description="Helical" evidence="12">
    <location>
        <begin position="250"/>
        <end position="268"/>
    </location>
</feature>
<feature type="transmembrane region" description="Helical" evidence="12">
    <location>
        <begin position="388"/>
        <end position="412"/>
    </location>
</feature>
<dbReference type="Pfam" id="PF00999">
    <property type="entry name" value="Na_H_Exchanger"/>
    <property type="match status" value="1"/>
</dbReference>
<evidence type="ECO:0000256" key="7">
    <source>
        <dbReference type="ARBA" id="ARBA00023053"/>
    </source>
</evidence>
<feature type="transmembrane region" description="Helical" evidence="12">
    <location>
        <begin position="196"/>
        <end position="219"/>
    </location>
</feature>
<dbReference type="EMBL" id="FUKM01000017">
    <property type="protein sequence ID" value="SJN11064.1"/>
    <property type="molecule type" value="Genomic_DNA"/>
</dbReference>
<keyword evidence="8" id="KW-0406">Ion transport</keyword>
<evidence type="ECO:0000256" key="9">
    <source>
        <dbReference type="ARBA" id="ARBA00023136"/>
    </source>
</evidence>
<feature type="transmembrane region" description="Helical" evidence="12">
    <location>
        <begin position="72"/>
        <end position="89"/>
    </location>
</feature>
<evidence type="ECO:0000256" key="6">
    <source>
        <dbReference type="ARBA" id="ARBA00022989"/>
    </source>
</evidence>
<keyword evidence="4" id="KW-1003">Cell membrane</keyword>
<dbReference type="GO" id="GO:0015386">
    <property type="term" value="F:potassium:proton antiporter activity"/>
    <property type="evidence" value="ECO:0007669"/>
    <property type="project" value="TreeGrafter"/>
</dbReference>
<dbReference type="GO" id="GO:0051453">
    <property type="term" value="P:regulation of intracellular pH"/>
    <property type="evidence" value="ECO:0007669"/>
    <property type="project" value="TreeGrafter"/>
</dbReference>
<organism evidence="14 15">
    <name type="scientific">Halomonas citrativorans</name>
    <dbReference type="NCBI Taxonomy" id="2742612"/>
    <lineage>
        <taxon>Bacteria</taxon>
        <taxon>Pseudomonadati</taxon>
        <taxon>Pseudomonadota</taxon>
        <taxon>Gammaproteobacteria</taxon>
        <taxon>Oceanospirillales</taxon>
        <taxon>Halomonadaceae</taxon>
        <taxon>Halomonas</taxon>
    </lineage>
</organism>
<feature type="transmembrane region" description="Helical" evidence="12">
    <location>
        <begin position="33"/>
        <end position="60"/>
    </location>
</feature>
<evidence type="ECO:0000256" key="8">
    <source>
        <dbReference type="ARBA" id="ARBA00023065"/>
    </source>
</evidence>
<dbReference type="OrthoDB" id="9774146at2"/>
<reference evidence="14 15" key="1">
    <citation type="submission" date="2017-02" db="EMBL/GenBank/DDBJ databases">
        <authorList>
            <person name="Dridi B."/>
        </authorList>
    </citation>
    <scope>NUCLEOTIDE SEQUENCE [LARGE SCALE GENOMIC DNA]</scope>
    <source>
        <strain evidence="14 15">JB380</strain>
    </source>
</reference>
<evidence type="ECO:0000256" key="12">
    <source>
        <dbReference type="SAM" id="Phobius"/>
    </source>
</evidence>
<keyword evidence="7" id="KW-0915">Sodium</keyword>
<comment type="subcellular location">
    <subcellularLocation>
        <location evidence="1">Cell membrane</location>
        <topology evidence="1">Multi-pass membrane protein</topology>
    </subcellularLocation>
</comment>
<feature type="transmembrane region" description="Helical" evidence="12">
    <location>
        <begin position="353"/>
        <end position="376"/>
    </location>
</feature>